<proteinExistence type="predicted"/>
<evidence type="ECO:0000313" key="3">
    <source>
        <dbReference type="RefSeq" id="XP_014671774.1"/>
    </source>
</evidence>
<dbReference type="Gene3D" id="3.40.50.150">
    <property type="entry name" value="Vaccinia Virus protein VP39"/>
    <property type="match status" value="1"/>
</dbReference>
<dbReference type="InterPro" id="IPR029063">
    <property type="entry name" value="SAM-dependent_MTases_sf"/>
</dbReference>
<accession>A0ABM1EHV3</accession>
<sequence length="354" mass="39962">MQDCTKLYVHDITWQSRAARLHPAGERATLYICHACSALCLSIPKIVSNAKKYGQRIDMSAFEDYQKVCKYYDEFRYPIGAETELRELCRLGKPLKDVHIADIGCGTGNYSKYFLDNGVGKVSMFDGSEGMLSYAKTKVADYVAEGRVSHCETLQLPNPLPDGQQYDVICMNFVLHHLGSPDDDASTRTFPKATAALRNIYASLKSGGHFILLTCLKPQLKTSMWYHGLIDDLDSIFEAPIMDLAYGDYSTLEKTLKGIGFDKMEATVPLHETLMKPVHYYNIDAVFDPKFLQADSTFTLLRNRSKNSGSNETDALHQRLRKLKESNKAEAFMERQEELRRTYGCATVITARKP</sequence>
<organism evidence="2 3">
    <name type="scientific">Priapulus caudatus</name>
    <name type="common">Priapulid worm</name>
    <dbReference type="NCBI Taxonomy" id="37621"/>
    <lineage>
        <taxon>Eukaryota</taxon>
        <taxon>Metazoa</taxon>
        <taxon>Ecdysozoa</taxon>
        <taxon>Scalidophora</taxon>
        <taxon>Priapulida</taxon>
        <taxon>Priapulimorpha</taxon>
        <taxon>Priapulimorphida</taxon>
        <taxon>Priapulidae</taxon>
        <taxon>Priapulus</taxon>
    </lineage>
</organism>
<protein>
    <submittedName>
        <fullName evidence="3">Uncharacterized protein LOC106812413</fullName>
    </submittedName>
</protein>
<dbReference type="Proteomes" id="UP000695022">
    <property type="component" value="Unplaced"/>
</dbReference>
<name>A0ABM1EHV3_PRICU</name>
<gene>
    <name evidence="3" type="primary">LOC106812413</name>
</gene>
<evidence type="ECO:0000259" key="1">
    <source>
        <dbReference type="Pfam" id="PF08242"/>
    </source>
</evidence>
<evidence type="ECO:0000313" key="2">
    <source>
        <dbReference type="Proteomes" id="UP000695022"/>
    </source>
</evidence>
<dbReference type="CDD" id="cd02440">
    <property type="entry name" value="AdoMet_MTases"/>
    <property type="match status" value="1"/>
</dbReference>
<dbReference type="SUPFAM" id="SSF53335">
    <property type="entry name" value="S-adenosyl-L-methionine-dependent methyltransferases"/>
    <property type="match status" value="1"/>
</dbReference>
<dbReference type="Pfam" id="PF08242">
    <property type="entry name" value="Methyltransf_12"/>
    <property type="match status" value="1"/>
</dbReference>
<dbReference type="InterPro" id="IPR013217">
    <property type="entry name" value="Methyltransf_12"/>
</dbReference>
<dbReference type="GeneID" id="106812413"/>
<keyword evidence="2" id="KW-1185">Reference proteome</keyword>
<reference evidence="3" key="1">
    <citation type="submission" date="2025-08" db="UniProtKB">
        <authorList>
            <consortium name="RefSeq"/>
        </authorList>
    </citation>
    <scope>IDENTIFICATION</scope>
</reference>
<feature type="domain" description="Methyltransferase type 12" evidence="1">
    <location>
        <begin position="102"/>
        <end position="210"/>
    </location>
</feature>
<dbReference type="RefSeq" id="XP_014671774.1">
    <property type="nucleotide sequence ID" value="XM_014816288.1"/>
</dbReference>
<dbReference type="PANTHER" id="PTHR43591">
    <property type="entry name" value="METHYLTRANSFERASE"/>
    <property type="match status" value="1"/>
</dbReference>